<organism evidence="2 3">
    <name type="scientific">Rossellomorea marisflavi</name>
    <dbReference type="NCBI Taxonomy" id="189381"/>
    <lineage>
        <taxon>Bacteria</taxon>
        <taxon>Bacillati</taxon>
        <taxon>Bacillota</taxon>
        <taxon>Bacilli</taxon>
        <taxon>Bacillales</taxon>
        <taxon>Bacillaceae</taxon>
        <taxon>Rossellomorea</taxon>
    </lineage>
</organism>
<dbReference type="AlphaFoldDB" id="A0A165J4F7"/>
<dbReference type="Proteomes" id="UP000076510">
    <property type="component" value="Unassembled WGS sequence"/>
</dbReference>
<evidence type="ECO:0000313" key="3">
    <source>
        <dbReference type="Proteomes" id="UP000076510"/>
    </source>
</evidence>
<proteinExistence type="predicted"/>
<evidence type="ECO:0000259" key="1">
    <source>
        <dbReference type="Pfam" id="PF13273"/>
    </source>
</evidence>
<name>A0A165J4F7_9BACI</name>
<dbReference type="InterPro" id="IPR025273">
    <property type="entry name" value="DUF4064"/>
</dbReference>
<gene>
    <name evidence="2" type="ORF">AV649_03465</name>
</gene>
<comment type="caution">
    <text evidence="2">The sequence shown here is derived from an EMBL/GenBank/DDBJ whole genome shotgun (WGS) entry which is preliminary data.</text>
</comment>
<dbReference type="Pfam" id="PF13273">
    <property type="entry name" value="DUF4064"/>
    <property type="match status" value="1"/>
</dbReference>
<sequence>MIKRTGEVTMGIFGIIFSFGFTIMGIMANVLLSNPDFVRGMEEAENDPQFQADTGGMSVEDMLTMIEASSTYLIILGIVASIIGLLAVIFITKNRKPVLSGVLFIVSALIIGIGTFGAGFVPGILYLISGIMALVRKPKPVDTVL</sequence>
<dbReference type="OrthoDB" id="2357232at2"/>
<evidence type="ECO:0000313" key="2">
    <source>
        <dbReference type="EMBL" id="KZE45268.1"/>
    </source>
</evidence>
<reference evidence="3" key="1">
    <citation type="submission" date="2016-01" db="EMBL/GenBank/DDBJ databases">
        <title>Whole genome sequencing of Bhargavaea cecembensis T14.</title>
        <authorList>
            <person name="Hong K.W."/>
        </authorList>
    </citation>
    <scope>NUCLEOTIDE SEQUENCE [LARGE SCALE GENOMIC DNA]</scope>
    <source>
        <strain evidence="3">M19</strain>
    </source>
</reference>
<feature type="domain" description="DUF4064" evidence="1">
    <location>
        <begin position="3"/>
        <end position="110"/>
    </location>
</feature>
<protein>
    <recommendedName>
        <fullName evidence="1">DUF4064 domain-containing protein</fullName>
    </recommendedName>
</protein>
<accession>A0A165J4F7</accession>
<dbReference type="RefSeq" id="WP_053071917.1">
    <property type="nucleotide sequence ID" value="NZ_CP047095.1"/>
</dbReference>
<dbReference type="EMBL" id="LQQY01000034">
    <property type="protein sequence ID" value="KZE45268.1"/>
    <property type="molecule type" value="Genomic_DNA"/>
</dbReference>